<proteinExistence type="predicted"/>
<dbReference type="GO" id="GO:0003723">
    <property type="term" value="F:RNA binding"/>
    <property type="evidence" value="ECO:0007669"/>
    <property type="project" value="UniProtKB-KW"/>
</dbReference>
<dbReference type="Pfam" id="PF13275">
    <property type="entry name" value="S4_2"/>
    <property type="match status" value="1"/>
</dbReference>
<evidence type="ECO:0000313" key="2">
    <source>
        <dbReference type="EMBL" id="KZE63688.1"/>
    </source>
</evidence>
<keyword evidence="3" id="KW-1185">Reference proteome</keyword>
<sequence length="71" mass="8035">MENVKINTEFITLQQLLKTTDVIQSGGMVKWYLAEHEVLVNGEHETRRGKKLYAGDVVSIPDVGEFKVTTE</sequence>
<dbReference type="SUPFAM" id="SSF55174">
    <property type="entry name" value="Alpha-L RNA-binding motif"/>
    <property type="match status" value="1"/>
</dbReference>
<reference evidence="3" key="1">
    <citation type="submission" date="2016-01" db="EMBL/GenBank/DDBJ databases">
        <title>Draft genome of Chromobacterium sp. F49.</title>
        <authorList>
            <person name="Hong K.W."/>
        </authorList>
    </citation>
    <scope>NUCLEOTIDE SEQUENCE [LARGE SCALE GENOMIC DNA]</scope>
    <source>
        <strain evidence="3">P7IIIA</strain>
    </source>
</reference>
<dbReference type="PROSITE" id="PS50889">
    <property type="entry name" value="S4"/>
    <property type="match status" value="1"/>
</dbReference>
<evidence type="ECO:0000256" key="1">
    <source>
        <dbReference type="PROSITE-ProRule" id="PRU00182"/>
    </source>
</evidence>
<evidence type="ECO:0000313" key="3">
    <source>
        <dbReference type="Proteomes" id="UP000076567"/>
    </source>
</evidence>
<dbReference type="Gene3D" id="3.10.290.10">
    <property type="entry name" value="RNA-binding S4 domain"/>
    <property type="match status" value="1"/>
</dbReference>
<dbReference type="AlphaFoldDB" id="A0A163PKZ9"/>
<dbReference type="RefSeq" id="WP_066244167.1">
    <property type="nucleotide sequence ID" value="NZ_JAMBOR010000031.1"/>
</dbReference>
<dbReference type="InterPro" id="IPR014330">
    <property type="entry name" value="RNA-bd_S4-rel_YaaA"/>
</dbReference>
<keyword evidence="1" id="KW-0694">RNA-binding</keyword>
<accession>A0A163PKZ9</accession>
<comment type="caution">
    <text evidence="2">The sequence shown here is derived from an EMBL/GenBank/DDBJ whole genome shotgun (WGS) entry which is preliminary data.</text>
</comment>
<dbReference type="InterPro" id="IPR036986">
    <property type="entry name" value="S4_RNA-bd_sf"/>
</dbReference>
<dbReference type="NCBIfam" id="TIGR02988">
    <property type="entry name" value="YaaA_near_RecF"/>
    <property type="match status" value="1"/>
</dbReference>
<dbReference type="EMBL" id="LRFC01000038">
    <property type="protein sequence ID" value="KZE63688.1"/>
    <property type="molecule type" value="Genomic_DNA"/>
</dbReference>
<organism evidence="2 3">
    <name type="scientific">Fictibacillus phosphorivorans</name>
    <dbReference type="NCBI Taxonomy" id="1221500"/>
    <lineage>
        <taxon>Bacteria</taxon>
        <taxon>Bacillati</taxon>
        <taxon>Bacillota</taxon>
        <taxon>Bacilli</taxon>
        <taxon>Bacillales</taxon>
        <taxon>Fictibacillaceae</taxon>
        <taxon>Fictibacillus</taxon>
    </lineage>
</organism>
<name>A0A163PKZ9_9BACL</name>
<dbReference type="Proteomes" id="UP000076567">
    <property type="component" value="Unassembled WGS sequence"/>
</dbReference>
<protein>
    <submittedName>
        <fullName evidence="2">RNA-binding protein</fullName>
    </submittedName>
</protein>
<gene>
    <name evidence="2" type="ORF">AWM68_11235</name>
</gene>
<dbReference type="OrthoDB" id="9811532at2"/>